<dbReference type="EMBL" id="WMIG01000018">
    <property type="protein sequence ID" value="MTH61668.1"/>
    <property type="molecule type" value="Genomic_DNA"/>
</dbReference>
<keyword evidence="3" id="KW-0418">Kinase</keyword>
<dbReference type="EMBL" id="WMIG01000029">
    <property type="protein sequence ID" value="MTH62248.1"/>
    <property type="molecule type" value="Genomic_DNA"/>
</dbReference>
<evidence type="ECO:0000256" key="1">
    <source>
        <dbReference type="SAM" id="Coils"/>
    </source>
</evidence>
<evidence type="ECO:0000313" key="2">
    <source>
        <dbReference type="EMBL" id="MTH61668.1"/>
    </source>
</evidence>
<name>A0A844HT27_9RHOB</name>
<dbReference type="OrthoDB" id="7871683at2"/>
<reference evidence="3 4" key="1">
    <citation type="submission" date="2019-11" db="EMBL/GenBank/DDBJ databases">
        <authorList>
            <person name="Dong K."/>
        </authorList>
    </citation>
    <scope>NUCLEOTIDE SEQUENCE [LARGE SCALE GENOMIC DNA]</scope>
    <source>
        <strain evidence="3 4">NBRC 112902</strain>
    </source>
</reference>
<gene>
    <name evidence="2" type="ORF">GL300_20860</name>
    <name evidence="3" type="ORF">GL300_23955</name>
</gene>
<sequence>MTQSDPKAAVPTADELRLLHLQKELEEMERRAKLLDTERQERARAAEEFLKGEVTDRERELIRRLVMNAVEKGQFEVMVYSFPSKLCTDNGRAINNAERDWPETLQGKARDFYDRFKANLQPKGYKLKAMIINFPDGMPGDVGFYLDWAPKAV</sequence>
<proteinExistence type="predicted"/>
<comment type="caution">
    <text evidence="3">The sequence shown here is derived from an EMBL/GenBank/DDBJ whole genome shotgun (WGS) entry which is preliminary data.</text>
</comment>
<keyword evidence="1" id="KW-0175">Coiled coil</keyword>
<dbReference type="GO" id="GO:0016301">
    <property type="term" value="F:kinase activity"/>
    <property type="evidence" value="ECO:0007669"/>
    <property type="project" value="UniProtKB-KW"/>
</dbReference>
<protein>
    <submittedName>
        <fullName evidence="3">Histidine kinase</fullName>
    </submittedName>
</protein>
<evidence type="ECO:0000313" key="3">
    <source>
        <dbReference type="EMBL" id="MTH62248.1"/>
    </source>
</evidence>
<dbReference type="AlphaFoldDB" id="A0A844HT27"/>
<evidence type="ECO:0000313" key="4">
    <source>
        <dbReference type="Proteomes" id="UP000449846"/>
    </source>
</evidence>
<dbReference type="RefSeq" id="WP_155041615.1">
    <property type="nucleotide sequence ID" value="NZ_WMIG01000018.1"/>
</dbReference>
<accession>A0A844HT27</accession>
<dbReference type="Proteomes" id="UP000449846">
    <property type="component" value="Unassembled WGS sequence"/>
</dbReference>
<feature type="coiled-coil region" evidence="1">
    <location>
        <begin position="18"/>
        <end position="45"/>
    </location>
</feature>
<keyword evidence="4" id="KW-1185">Reference proteome</keyword>
<keyword evidence="3" id="KW-0808">Transferase</keyword>
<organism evidence="3 4">
    <name type="scientific">Paracoccus litorisediminis</name>
    <dbReference type="NCBI Taxonomy" id="2006130"/>
    <lineage>
        <taxon>Bacteria</taxon>
        <taxon>Pseudomonadati</taxon>
        <taxon>Pseudomonadota</taxon>
        <taxon>Alphaproteobacteria</taxon>
        <taxon>Rhodobacterales</taxon>
        <taxon>Paracoccaceae</taxon>
        <taxon>Paracoccus</taxon>
    </lineage>
</organism>